<dbReference type="InterPro" id="IPR042208">
    <property type="entry name" value="D-ser_dehydrat-like_sf"/>
</dbReference>
<feature type="domain" description="D-serine dehydratase-like" evidence="3">
    <location>
        <begin position="261"/>
        <end position="351"/>
    </location>
</feature>
<dbReference type="GO" id="GO:0008721">
    <property type="term" value="F:D-serine ammonia-lyase activity"/>
    <property type="evidence" value="ECO:0007669"/>
    <property type="project" value="TreeGrafter"/>
</dbReference>
<dbReference type="Gene3D" id="2.40.37.20">
    <property type="entry name" value="D-serine dehydratase-like domain"/>
    <property type="match status" value="1"/>
</dbReference>
<dbReference type="InterPro" id="IPR026956">
    <property type="entry name" value="D-ser_dehydrat-like_dom"/>
</dbReference>
<evidence type="ECO:0000256" key="1">
    <source>
        <dbReference type="ARBA" id="ARBA00005323"/>
    </source>
</evidence>
<gene>
    <name evidence="4" type="ORF">SAMN05192553_102565</name>
</gene>
<dbReference type="AlphaFoldDB" id="A0A1H6W991"/>
<evidence type="ECO:0000256" key="2">
    <source>
        <dbReference type="ARBA" id="ARBA00023239"/>
    </source>
</evidence>
<protein>
    <submittedName>
        <fullName evidence="4">D-serine deaminase, pyridoxal phosphate-dependent</fullName>
    </submittedName>
</protein>
<dbReference type="Pfam" id="PF01168">
    <property type="entry name" value="Ala_racemase_N"/>
    <property type="match status" value="1"/>
</dbReference>
<sequence>MSDTWYELQHPETVDSPALLVYRDRAWENIQRAIAVVGTPDRLRPHVKTNKSIEACQLLMDAGISKFKAATIAEVEMLVLAGATDILLAYQPVGPKIDRLFALIQAYPDVRFHCLTDHETAAEALDAKARQAGQVLSVYVDLNAGTNRTGIAPGSAAVELVEKLLGKSGLSVRGFHLYDGHLRNPVFEIRTAECEEGFAPIAEMCETLEKIHNLPLEIIAGGTTTFPIHAARQNVICAPGTFIYWDEGYGTGLPEQEFLHAALVISRVISLPAENLVCVDLGHKAIASENPIDKRVRFLNAMDVSPVSQSEEHLVLQVAPDHSYQIGDVLYGVPYHICPTVALHQEAVVVENGEQVTVWKTLSRDRRITY</sequence>
<dbReference type="RefSeq" id="WP_092171644.1">
    <property type="nucleotide sequence ID" value="NZ_FNZH01000002.1"/>
</dbReference>
<dbReference type="GO" id="GO:0036088">
    <property type="term" value="P:D-serine catabolic process"/>
    <property type="evidence" value="ECO:0007669"/>
    <property type="project" value="TreeGrafter"/>
</dbReference>
<name>A0A1H6W991_9BACT</name>
<dbReference type="InterPro" id="IPR051466">
    <property type="entry name" value="D-amino_acid_metab_enzyme"/>
</dbReference>
<dbReference type="Gene3D" id="3.20.20.10">
    <property type="entry name" value="Alanine racemase"/>
    <property type="match status" value="1"/>
</dbReference>
<evidence type="ECO:0000313" key="4">
    <source>
        <dbReference type="EMBL" id="SEJ13601.1"/>
    </source>
</evidence>
<dbReference type="SUPFAM" id="SSF51419">
    <property type="entry name" value="PLP-binding barrel"/>
    <property type="match status" value="1"/>
</dbReference>
<keyword evidence="5" id="KW-1185">Reference proteome</keyword>
<evidence type="ECO:0000313" key="5">
    <source>
        <dbReference type="Proteomes" id="UP000199403"/>
    </source>
</evidence>
<dbReference type="OrthoDB" id="9788869at2"/>
<dbReference type="STRING" id="1416801.SAMN05192553_102565"/>
<dbReference type="EMBL" id="FNZH01000002">
    <property type="protein sequence ID" value="SEJ13601.1"/>
    <property type="molecule type" value="Genomic_DNA"/>
</dbReference>
<accession>A0A1H6W991</accession>
<dbReference type="InterPro" id="IPR029066">
    <property type="entry name" value="PLP-binding_barrel"/>
</dbReference>
<organism evidence="4 5">
    <name type="scientific">Cyclobacterium xiamenense</name>
    <dbReference type="NCBI Taxonomy" id="1297121"/>
    <lineage>
        <taxon>Bacteria</taxon>
        <taxon>Pseudomonadati</taxon>
        <taxon>Bacteroidota</taxon>
        <taxon>Cytophagia</taxon>
        <taxon>Cytophagales</taxon>
        <taxon>Cyclobacteriaceae</taxon>
        <taxon>Cyclobacterium</taxon>
    </lineage>
</organism>
<dbReference type="Pfam" id="PF14031">
    <property type="entry name" value="D-ser_dehydrat"/>
    <property type="match status" value="1"/>
</dbReference>
<proteinExistence type="inferred from homology"/>
<dbReference type="Proteomes" id="UP000199403">
    <property type="component" value="Unassembled WGS sequence"/>
</dbReference>
<reference evidence="5" key="1">
    <citation type="submission" date="2016-10" db="EMBL/GenBank/DDBJ databases">
        <authorList>
            <person name="Varghese N."/>
            <person name="Submissions S."/>
        </authorList>
    </citation>
    <scope>NUCLEOTIDE SEQUENCE [LARGE SCALE GENOMIC DNA]</scope>
    <source>
        <strain evidence="5">IBRC-M 10761</strain>
    </source>
</reference>
<dbReference type="CDD" id="cd06821">
    <property type="entry name" value="PLPDE_III_D-TA"/>
    <property type="match status" value="1"/>
</dbReference>
<comment type="similarity">
    <text evidence="1">Belongs to the DSD1 family.</text>
</comment>
<dbReference type="InterPro" id="IPR001608">
    <property type="entry name" value="Ala_racemase_N"/>
</dbReference>
<evidence type="ECO:0000259" key="3">
    <source>
        <dbReference type="SMART" id="SM01119"/>
    </source>
</evidence>
<dbReference type="SMART" id="SM01119">
    <property type="entry name" value="D-ser_dehydrat"/>
    <property type="match status" value="1"/>
</dbReference>
<dbReference type="PANTHER" id="PTHR28004:SF2">
    <property type="entry name" value="D-SERINE DEHYDRATASE"/>
    <property type="match status" value="1"/>
</dbReference>
<dbReference type="PANTHER" id="PTHR28004">
    <property type="entry name" value="ZGC:162816-RELATED"/>
    <property type="match status" value="1"/>
</dbReference>
<keyword evidence="2" id="KW-0456">Lyase</keyword>